<accession>A0A8I3A470</accession>
<reference evidence="2" key="1">
    <citation type="submission" date="2021-03" db="EMBL/GenBank/DDBJ databases">
        <title>Evolutionary innovations through gain and loss of genes in the ectomycorrhizal Boletales.</title>
        <authorList>
            <person name="Wu G."/>
            <person name="Miyauchi S."/>
            <person name="Morin E."/>
            <person name="Yang Z.-L."/>
            <person name="Xu J."/>
            <person name="Martin F.M."/>
        </authorList>
    </citation>
    <scope>NUCLEOTIDE SEQUENCE</scope>
    <source>
        <strain evidence="2">BR01</strain>
    </source>
</reference>
<feature type="region of interest" description="Disordered" evidence="1">
    <location>
        <begin position="9"/>
        <end position="49"/>
    </location>
</feature>
<comment type="caution">
    <text evidence="2">The sequence shown here is derived from an EMBL/GenBank/DDBJ whole genome shotgun (WGS) entry which is preliminary data.</text>
</comment>
<evidence type="ECO:0000313" key="2">
    <source>
        <dbReference type="EMBL" id="KAG6371018.1"/>
    </source>
</evidence>
<feature type="compositionally biased region" description="Polar residues" evidence="1">
    <location>
        <begin position="23"/>
        <end position="49"/>
    </location>
</feature>
<evidence type="ECO:0000256" key="1">
    <source>
        <dbReference type="SAM" id="MobiDB-lite"/>
    </source>
</evidence>
<sequence>MPTLLYKRLPSRRSHCSPPAICTRNSSQSTSPINGPITSSAQFTARPTSQTEKLNRALNADNSALVNDAIDAMPPEEATRPTPDVSNEATLSTLSSTKPAPAIDVDHCLTIIQVLQDSFFEIQTFNDVTPEGFQFIAYERRNHLYPKQVFIVSFTGD</sequence>
<gene>
    <name evidence="2" type="ORF">JVT61DRAFT_10739</name>
</gene>
<dbReference type="EMBL" id="JAGFBS010000041">
    <property type="protein sequence ID" value="KAG6371018.1"/>
    <property type="molecule type" value="Genomic_DNA"/>
</dbReference>
<dbReference type="OrthoDB" id="10581804at2759"/>
<dbReference type="Proteomes" id="UP000683000">
    <property type="component" value="Unassembled WGS sequence"/>
</dbReference>
<feature type="compositionally biased region" description="Polar residues" evidence="1">
    <location>
        <begin position="84"/>
        <end position="93"/>
    </location>
</feature>
<name>A0A8I3A470_9AGAM</name>
<organism evidence="2 3">
    <name type="scientific">Boletus reticuloceps</name>
    <dbReference type="NCBI Taxonomy" id="495285"/>
    <lineage>
        <taxon>Eukaryota</taxon>
        <taxon>Fungi</taxon>
        <taxon>Dikarya</taxon>
        <taxon>Basidiomycota</taxon>
        <taxon>Agaricomycotina</taxon>
        <taxon>Agaricomycetes</taxon>
        <taxon>Agaricomycetidae</taxon>
        <taxon>Boletales</taxon>
        <taxon>Boletineae</taxon>
        <taxon>Boletaceae</taxon>
        <taxon>Boletoideae</taxon>
        <taxon>Boletus</taxon>
    </lineage>
</organism>
<feature type="region of interest" description="Disordered" evidence="1">
    <location>
        <begin position="71"/>
        <end position="93"/>
    </location>
</feature>
<proteinExistence type="predicted"/>
<dbReference type="AlphaFoldDB" id="A0A8I3A470"/>
<evidence type="ECO:0000313" key="3">
    <source>
        <dbReference type="Proteomes" id="UP000683000"/>
    </source>
</evidence>
<keyword evidence="3" id="KW-1185">Reference proteome</keyword>
<protein>
    <submittedName>
        <fullName evidence="2">Uncharacterized protein</fullName>
    </submittedName>
</protein>